<dbReference type="EMBL" id="CP000527">
    <property type="protein sequence ID" value="ABM28484.1"/>
    <property type="molecule type" value="Genomic_DNA"/>
</dbReference>
<name>A0A0H3A8C8_NITV4</name>
<dbReference type="RefSeq" id="WP_011792281.1">
    <property type="nucleotide sequence ID" value="NC_008751.1"/>
</dbReference>
<dbReference type="Pfam" id="PF05069">
    <property type="entry name" value="Phage_tail_S"/>
    <property type="match status" value="1"/>
</dbReference>
<protein>
    <submittedName>
        <fullName evidence="1">Phage virion morphogenesis protein</fullName>
    </submittedName>
</protein>
<reference evidence="2" key="1">
    <citation type="journal article" date="2009" name="Environ. Microbiol.">
        <title>Contribution of mobile genetic elements to Desulfovibrio vulgaris genome plasticity.</title>
        <authorList>
            <person name="Walker C.B."/>
            <person name="Stolyar S."/>
            <person name="Chivian D."/>
            <person name="Pinel N."/>
            <person name="Gabster J.A."/>
            <person name="Dehal P.S."/>
            <person name="He Z."/>
            <person name="Yang Z.K."/>
            <person name="Yen H.C."/>
            <person name="Zhou J."/>
            <person name="Wall J.D."/>
            <person name="Hazen T.C."/>
            <person name="Arkin A.P."/>
            <person name="Stahl D.A."/>
        </authorList>
    </citation>
    <scope>NUCLEOTIDE SEQUENCE [LARGE SCALE GENOMIC DNA]</scope>
    <source>
        <strain evidence="2">DP4</strain>
    </source>
</reference>
<gene>
    <name evidence="1" type="ordered locus">Dvul_1466</name>
</gene>
<dbReference type="InterPro" id="IPR006522">
    <property type="entry name" value="Phage_virion_morphogenesis"/>
</dbReference>
<dbReference type="HOGENOM" id="CLU_102102_1_0_7"/>
<dbReference type="AlphaFoldDB" id="A0A0H3A8C8"/>
<dbReference type="Proteomes" id="UP000009173">
    <property type="component" value="Chromosome"/>
</dbReference>
<accession>A0A0H3A8C8</accession>
<proteinExistence type="predicted"/>
<organism evidence="1 2">
    <name type="scientific">Nitratidesulfovibrio vulgaris (strain DP4)</name>
    <name type="common">Desulfovibrio vulgaris</name>
    <dbReference type="NCBI Taxonomy" id="391774"/>
    <lineage>
        <taxon>Bacteria</taxon>
        <taxon>Pseudomonadati</taxon>
        <taxon>Thermodesulfobacteriota</taxon>
        <taxon>Desulfovibrionia</taxon>
        <taxon>Desulfovibrionales</taxon>
        <taxon>Desulfovibrionaceae</taxon>
        <taxon>Nitratidesulfovibrio</taxon>
    </lineage>
</organism>
<dbReference type="NCBIfam" id="TIGR01635">
    <property type="entry name" value="tail_comp_S"/>
    <property type="match status" value="1"/>
</dbReference>
<sequence>MASFTVAPYRPGAKRLDEQLDDFARTIRHRQQLARKLGGYVRTVARRNVRRQRTVSGEAFAPRKRQRDQRRMLQGLAQSLAVISRASEGGVVVSWRNPLEAHIAARHQFGIGERWTPRRAAAAYGIPDYKRPCTRRQAKALIAAGFRLPVPGPRGVRAFKRVSVQWLEAHFSLGHAGLVLRIMRTGRHQGRQTWRDTVPVRDFLGITGADADKMCVRIINTVLARKAK</sequence>
<evidence type="ECO:0000313" key="2">
    <source>
        <dbReference type="Proteomes" id="UP000009173"/>
    </source>
</evidence>
<dbReference type="KEGG" id="dvl:Dvul_1466"/>
<evidence type="ECO:0000313" key="1">
    <source>
        <dbReference type="EMBL" id="ABM28484.1"/>
    </source>
</evidence>